<dbReference type="AlphaFoldDB" id="A0A6J8ESS7"/>
<proteinExistence type="predicted"/>
<sequence length="276" mass="31085">MNNTIATTNGNKSFTLNFTQVLLKAYAHTPLLPGLCNDTLLQPNALNIIKSTMKACSSNLSSFNNGDLPLCLDLSVSNPFICVSNVIHFGYYGKTGEHFYAMVGSCSVNVYSTVLKERCAGNARDIYSFLPVVDTLKNIQYKNVHCFICNQVTDLDDIDNVVNSDTYRSMFDINIICKQTYISRLLSLTEVICNESINNCRISLLNPIVYPRSCHDEVNVSVQKCNNSGLWPEPDLDIKWACEQFSFVDFRMVDENNALFKNMFCSICNPPFFMTK</sequence>
<dbReference type="Proteomes" id="UP000507470">
    <property type="component" value="Unassembled WGS sequence"/>
</dbReference>
<evidence type="ECO:0000313" key="2">
    <source>
        <dbReference type="Proteomes" id="UP000507470"/>
    </source>
</evidence>
<name>A0A6J8ESS7_MYTCO</name>
<protein>
    <submittedName>
        <fullName evidence="1">Uncharacterized protein</fullName>
    </submittedName>
</protein>
<keyword evidence="2" id="KW-1185">Reference proteome</keyword>
<accession>A0A6J8ESS7</accession>
<gene>
    <name evidence="1" type="ORF">MCOR_55659</name>
</gene>
<evidence type="ECO:0000313" key="1">
    <source>
        <dbReference type="EMBL" id="CAC5423689.1"/>
    </source>
</evidence>
<organism evidence="1 2">
    <name type="scientific">Mytilus coruscus</name>
    <name type="common">Sea mussel</name>
    <dbReference type="NCBI Taxonomy" id="42192"/>
    <lineage>
        <taxon>Eukaryota</taxon>
        <taxon>Metazoa</taxon>
        <taxon>Spiralia</taxon>
        <taxon>Lophotrochozoa</taxon>
        <taxon>Mollusca</taxon>
        <taxon>Bivalvia</taxon>
        <taxon>Autobranchia</taxon>
        <taxon>Pteriomorphia</taxon>
        <taxon>Mytilida</taxon>
        <taxon>Mytiloidea</taxon>
        <taxon>Mytilidae</taxon>
        <taxon>Mytilinae</taxon>
        <taxon>Mytilus</taxon>
    </lineage>
</organism>
<dbReference type="EMBL" id="CACVKT020009845">
    <property type="protein sequence ID" value="CAC5423689.1"/>
    <property type="molecule type" value="Genomic_DNA"/>
</dbReference>
<reference evidence="1 2" key="1">
    <citation type="submission" date="2020-06" db="EMBL/GenBank/DDBJ databases">
        <authorList>
            <person name="Li R."/>
            <person name="Bekaert M."/>
        </authorList>
    </citation>
    <scope>NUCLEOTIDE SEQUENCE [LARGE SCALE GENOMIC DNA]</scope>
    <source>
        <strain evidence="2">wild</strain>
    </source>
</reference>